<comment type="pathway">
    <text evidence="2">Carotenoid biosynthesis.</text>
</comment>
<evidence type="ECO:0000256" key="5">
    <source>
        <dbReference type="ARBA" id="ARBA00022989"/>
    </source>
</evidence>
<keyword evidence="11" id="KW-1185">Reference proteome</keyword>
<dbReference type="NCBIfam" id="TIGR03462">
    <property type="entry name" value="CarR_dom_SF"/>
    <property type="match status" value="1"/>
</dbReference>
<keyword evidence="7" id="KW-0413">Isomerase</keyword>
<dbReference type="GO" id="GO:0016872">
    <property type="term" value="F:intramolecular lyase activity"/>
    <property type="evidence" value="ECO:0007669"/>
    <property type="project" value="InterPro"/>
</dbReference>
<dbReference type="RefSeq" id="WP_198738159.1">
    <property type="nucleotide sequence ID" value="NZ_JAEIOS010000011.1"/>
</dbReference>
<organism evidence="10 11">
    <name type="scientific">Corynebacterium meridianum</name>
    <dbReference type="NCBI Taxonomy" id="2765363"/>
    <lineage>
        <taxon>Bacteria</taxon>
        <taxon>Bacillati</taxon>
        <taxon>Actinomycetota</taxon>
        <taxon>Actinomycetes</taxon>
        <taxon>Mycobacteriales</taxon>
        <taxon>Corynebacteriaceae</taxon>
        <taxon>Corynebacterium</taxon>
    </lineage>
</organism>
<evidence type="ECO:0000256" key="3">
    <source>
        <dbReference type="ARBA" id="ARBA00022692"/>
    </source>
</evidence>
<keyword evidence="3 8" id="KW-0812">Transmembrane</keyword>
<dbReference type="GO" id="GO:0016020">
    <property type="term" value="C:membrane"/>
    <property type="evidence" value="ECO:0007669"/>
    <property type="project" value="UniProtKB-SubCell"/>
</dbReference>
<reference evidence="10" key="1">
    <citation type="submission" date="2020-12" db="EMBL/GenBank/DDBJ databases">
        <title>Genome public.</title>
        <authorList>
            <person name="Sun Q."/>
        </authorList>
    </citation>
    <scope>NUCLEOTIDE SEQUENCE</scope>
    <source>
        <strain evidence="10">CCM 8863</strain>
    </source>
</reference>
<evidence type="ECO:0000259" key="9">
    <source>
        <dbReference type="Pfam" id="PF18916"/>
    </source>
</evidence>
<protein>
    <submittedName>
        <fullName evidence="10">Lycopene cyclase domain-containing protein</fullName>
    </submittedName>
</protein>
<keyword evidence="6 8" id="KW-0472">Membrane</keyword>
<evidence type="ECO:0000256" key="4">
    <source>
        <dbReference type="ARBA" id="ARBA00022746"/>
    </source>
</evidence>
<evidence type="ECO:0000256" key="6">
    <source>
        <dbReference type="ARBA" id="ARBA00023136"/>
    </source>
</evidence>
<evidence type="ECO:0000313" key="11">
    <source>
        <dbReference type="Proteomes" id="UP000645966"/>
    </source>
</evidence>
<comment type="caution">
    <text evidence="10">The sequence shown here is derived from an EMBL/GenBank/DDBJ whole genome shotgun (WGS) entry which is preliminary data.</text>
</comment>
<dbReference type="GO" id="GO:0016117">
    <property type="term" value="P:carotenoid biosynthetic process"/>
    <property type="evidence" value="ECO:0007669"/>
    <property type="project" value="UniProtKB-KW"/>
</dbReference>
<dbReference type="GO" id="GO:0045436">
    <property type="term" value="F:lycopene beta cyclase activity"/>
    <property type="evidence" value="ECO:0007669"/>
    <property type="project" value="UniProtKB-ARBA"/>
</dbReference>
<gene>
    <name evidence="10" type="ORF">JDV75_05160</name>
</gene>
<dbReference type="InterPro" id="IPR017825">
    <property type="entry name" value="Lycopene_cyclase_dom"/>
</dbReference>
<comment type="subcellular location">
    <subcellularLocation>
        <location evidence="1">Membrane</location>
        <topology evidence="1">Multi-pass membrane protein</topology>
    </subcellularLocation>
</comment>
<name>A0A934I8C7_9CORY</name>
<feature type="transmembrane region" description="Helical" evidence="8">
    <location>
        <begin position="25"/>
        <end position="46"/>
    </location>
</feature>
<dbReference type="Pfam" id="PF18916">
    <property type="entry name" value="Lycopene_cyc"/>
    <property type="match status" value="1"/>
</dbReference>
<keyword evidence="5 8" id="KW-1133">Transmembrane helix</keyword>
<keyword evidence="4" id="KW-0125">Carotenoid biosynthesis</keyword>
<evidence type="ECO:0000256" key="2">
    <source>
        <dbReference type="ARBA" id="ARBA00004829"/>
    </source>
</evidence>
<accession>A0A934I8C7</accession>
<evidence type="ECO:0000256" key="8">
    <source>
        <dbReference type="SAM" id="Phobius"/>
    </source>
</evidence>
<dbReference type="EMBL" id="JAEIOS010000011">
    <property type="protein sequence ID" value="MBI8989148.1"/>
    <property type="molecule type" value="Genomic_DNA"/>
</dbReference>
<dbReference type="AlphaFoldDB" id="A0A934I8C7"/>
<evidence type="ECO:0000256" key="7">
    <source>
        <dbReference type="ARBA" id="ARBA00023235"/>
    </source>
</evidence>
<sequence>MTYLLISLPFVLVAAVVWWTRRHSVPGQCTVTAVVVVTLVALTVIFDNLMIRAGLVGYDPAHHTGLTIGVMPVEDLAYAVVAGVAVPAVWPGKGTRR</sequence>
<evidence type="ECO:0000313" key="10">
    <source>
        <dbReference type="EMBL" id="MBI8989148.1"/>
    </source>
</evidence>
<evidence type="ECO:0000256" key="1">
    <source>
        <dbReference type="ARBA" id="ARBA00004141"/>
    </source>
</evidence>
<feature type="domain" description="Lycopene cyclase" evidence="9">
    <location>
        <begin position="2"/>
        <end position="88"/>
    </location>
</feature>
<proteinExistence type="predicted"/>
<dbReference type="Proteomes" id="UP000645966">
    <property type="component" value="Unassembled WGS sequence"/>
</dbReference>